<organism evidence="2 3">
    <name type="scientific">Chitiniphilus purpureus</name>
    <dbReference type="NCBI Taxonomy" id="2981137"/>
    <lineage>
        <taxon>Bacteria</taxon>
        <taxon>Pseudomonadati</taxon>
        <taxon>Pseudomonadota</taxon>
        <taxon>Betaproteobacteria</taxon>
        <taxon>Neisseriales</taxon>
        <taxon>Chitinibacteraceae</taxon>
        <taxon>Chitiniphilus</taxon>
    </lineage>
</organism>
<protein>
    <recommendedName>
        <fullName evidence="4">CHRD domain-containing protein</fullName>
    </recommendedName>
</protein>
<dbReference type="RefSeq" id="WP_263126161.1">
    <property type="nucleotide sequence ID" value="NZ_CP106753.1"/>
</dbReference>
<evidence type="ECO:0000313" key="2">
    <source>
        <dbReference type="EMBL" id="UXY16769.1"/>
    </source>
</evidence>
<proteinExistence type="predicted"/>
<feature type="chain" id="PRO_5046054461" description="CHRD domain-containing protein" evidence="1">
    <location>
        <begin position="21"/>
        <end position="159"/>
    </location>
</feature>
<reference evidence="2" key="1">
    <citation type="submission" date="2022-10" db="EMBL/GenBank/DDBJ databases">
        <title>Chitiniphilus purpureus sp. nov., a novel chitin-degrading bacterium isolated from crawfish pond sediment.</title>
        <authorList>
            <person name="Li K."/>
        </authorList>
    </citation>
    <scope>NUCLEOTIDE SEQUENCE</scope>
    <source>
        <strain evidence="2">CD1</strain>
    </source>
</reference>
<evidence type="ECO:0000256" key="1">
    <source>
        <dbReference type="SAM" id="SignalP"/>
    </source>
</evidence>
<dbReference type="Proteomes" id="UP001061302">
    <property type="component" value="Chromosome"/>
</dbReference>
<name>A0ABY6DQW4_9NEIS</name>
<keyword evidence="1" id="KW-0732">Signal</keyword>
<sequence length="159" mass="16281">MKPRLLIALLTLVAIVPALAAPRLTVRFANPAWTGVAVPPGQQCAKLGGQGSTPALNVFDLPQGTGALLLEFNERGGGSRGRLLFSINKGVASAQVPSVQSQGRLPGGFSLVSAPEGGDGNYLPPCTQGKAYFLVVKALEAANPSAPVLGEGRLELGKL</sequence>
<keyword evidence="3" id="KW-1185">Reference proteome</keyword>
<gene>
    <name evidence="2" type="ORF">N8I74_07035</name>
</gene>
<evidence type="ECO:0008006" key="4">
    <source>
        <dbReference type="Google" id="ProtNLM"/>
    </source>
</evidence>
<dbReference type="EMBL" id="CP106753">
    <property type="protein sequence ID" value="UXY16769.1"/>
    <property type="molecule type" value="Genomic_DNA"/>
</dbReference>
<evidence type="ECO:0000313" key="3">
    <source>
        <dbReference type="Proteomes" id="UP001061302"/>
    </source>
</evidence>
<accession>A0ABY6DQW4</accession>
<feature type="signal peptide" evidence="1">
    <location>
        <begin position="1"/>
        <end position="20"/>
    </location>
</feature>